<evidence type="ECO:0000313" key="2">
    <source>
        <dbReference type="EMBL" id="QHT33296.1"/>
    </source>
</evidence>
<evidence type="ECO:0000256" key="1">
    <source>
        <dbReference type="SAM" id="MobiDB-lite"/>
    </source>
</evidence>
<accession>A0A6C0EVT9</accession>
<protein>
    <submittedName>
        <fullName evidence="2">Uncharacterized protein</fullName>
    </submittedName>
</protein>
<feature type="compositionally biased region" description="Low complexity" evidence="1">
    <location>
        <begin position="161"/>
        <end position="171"/>
    </location>
</feature>
<sequence>MSKELQELKNIKYKSMILSNNSHNNLSPREINDTANINDFLEKEKKQHTGEHWSKLDKTIKMQKIRAYVEKYSIDNSLNQKDEKSLLVFLTTSLDQKKLSKTKDVVYDKTTGVIKSIPSLLFNQTHKKFTLKRCEKRQSTMRSLAPKRANKTVRTGSRPGSASASKNNSNHNSDDESSGAK</sequence>
<reference evidence="2" key="1">
    <citation type="journal article" date="2020" name="Nature">
        <title>Giant virus diversity and host interactions through global metagenomics.</title>
        <authorList>
            <person name="Schulz F."/>
            <person name="Roux S."/>
            <person name="Paez-Espino D."/>
            <person name="Jungbluth S."/>
            <person name="Walsh D.A."/>
            <person name="Denef V.J."/>
            <person name="McMahon K.D."/>
            <person name="Konstantinidis K.T."/>
            <person name="Eloe-Fadrosh E.A."/>
            <person name="Kyrpides N.C."/>
            <person name="Woyke T."/>
        </authorList>
    </citation>
    <scope>NUCLEOTIDE SEQUENCE</scope>
    <source>
        <strain evidence="2">GVMAG-M-3300009161-34</strain>
    </source>
</reference>
<feature type="region of interest" description="Disordered" evidence="1">
    <location>
        <begin position="138"/>
        <end position="181"/>
    </location>
</feature>
<name>A0A6C0EVT9_9ZZZZ</name>
<dbReference type="AlphaFoldDB" id="A0A6C0EVT9"/>
<proteinExistence type="predicted"/>
<organism evidence="2">
    <name type="scientific">viral metagenome</name>
    <dbReference type="NCBI Taxonomy" id="1070528"/>
    <lineage>
        <taxon>unclassified sequences</taxon>
        <taxon>metagenomes</taxon>
        <taxon>organismal metagenomes</taxon>
    </lineage>
</organism>
<dbReference type="EMBL" id="MN738962">
    <property type="protein sequence ID" value="QHT33296.1"/>
    <property type="molecule type" value="Genomic_DNA"/>
</dbReference>